<dbReference type="KEGG" id="cot:CORT_0B02220"/>
<sequence length="499" mass="56818">MSAYLYIALAQDERIRKQKTAETKSRMNGGDLFMTTSALPSRSLRSRSSSFTTTTTTANSIHSDSNKSRLSRTTSRSTTDSGGTTFSSKSGSTLKQTQTQPNVLIRDGKKWVYDTTLQKYVAMEKTPYQEAKLEYLHNISKISSMGSHEFNSHLNQSVVQDLFNLEMLRYSYFEGFEYDGNKAVGDDIITASTSPSKQAVRRPRSNSVISSIGLATTSSTVQEEEEETNFTGDSMHNKHSSHNNMRSLLKSDQFWNTCYQDLRFESMAEANDIYDQLPSMHATMTFYIEFIDYVLINLHILKPSLDGINDSIEYNQLAKQYYLYFNKHNVDHLYRLKMGFGGRRVNDKVIETIIANFDAVKKMYRLDTHLVSIWKRFLQLVAEMMTNLSKPLPPVDFTQQPIPPFAKKAQQQSRQTSVDSRSSSLMSQMSKREGSVWTVDTVVSSIDEIESRSTNGSTRLAPLSETHNNRAKLKVTPSKSDVMEKTKKKKSFFDKFRGK</sequence>
<dbReference type="Proteomes" id="UP000005018">
    <property type="component" value="Chromosome 2"/>
</dbReference>
<feature type="region of interest" description="Disordered" evidence="1">
    <location>
        <begin position="399"/>
        <end position="429"/>
    </location>
</feature>
<organism evidence="2 3">
    <name type="scientific">Candida orthopsilosis (strain 90-125)</name>
    <name type="common">Yeast</name>
    <dbReference type="NCBI Taxonomy" id="1136231"/>
    <lineage>
        <taxon>Eukaryota</taxon>
        <taxon>Fungi</taxon>
        <taxon>Dikarya</taxon>
        <taxon>Ascomycota</taxon>
        <taxon>Saccharomycotina</taxon>
        <taxon>Pichiomycetes</taxon>
        <taxon>Debaryomycetaceae</taxon>
        <taxon>Candida/Lodderomyces clade</taxon>
        <taxon>Candida</taxon>
    </lineage>
</organism>
<evidence type="ECO:0000256" key="1">
    <source>
        <dbReference type="SAM" id="MobiDB-lite"/>
    </source>
</evidence>
<dbReference type="RefSeq" id="XP_003867378.1">
    <property type="nucleotide sequence ID" value="XM_003867330.1"/>
</dbReference>
<protein>
    <submittedName>
        <fullName evidence="2">Uncharacterized protein</fullName>
    </submittedName>
</protein>
<feature type="compositionally biased region" description="Basic and acidic residues" evidence="1">
    <location>
        <begin position="481"/>
        <end position="499"/>
    </location>
</feature>
<feature type="compositionally biased region" description="Low complexity" evidence="1">
    <location>
        <begin position="71"/>
        <end position="95"/>
    </location>
</feature>
<dbReference type="OrthoDB" id="4021357at2759"/>
<evidence type="ECO:0000313" key="2">
    <source>
        <dbReference type="EMBL" id="CCG21940.1"/>
    </source>
</evidence>
<evidence type="ECO:0000313" key="3">
    <source>
        <dbReference type="Proteomes" id="UP000005018"/>
    </source>
</evidence>
<name>H8X0Q1_CANO9</name>
<gene>
    <name evidence="2" type="ORF">CORT_0B02220</name>
</gene>
<feature type="compositionally biased region" description="Low complexity" evidence="1">
    <location>
        <begin position="410"/>
        <end position="429"/>
    </location>
</feature>
<reference evidence="2 3" key="1">
    <citation type="journal article" date="2012" name="PLoS ONE">
        <title>Sequence and analysis of the genome of the pathogenic yeast Candida orthopsilosis.</title>
        <authorList>
            <person name="Riccombeni A."/>
            <person name="Vidanes G."/>
            <person name="Proux-Wera E."/>
            <person name="Wolfe K.H."/>
            <person name="Butler G."/>
        </authorList>
    </citation>
    <scope>NUCLEOTIDE SEQUENCE [LARGE SCALE GENOMIC DNA]</scope>
    <source>
        <strain evidence="2 3">Co 90-125</strain>
    </source>
</reference>
<dbReference type="AlphaFoldDB" id="H8X0Q1"/>
<feature type="region of interest" description="Disordered" evidence="1">
    <location>
        <begin position="215"/>
        <end position="242"/>
    </location>
</feature>
<accession>H8X0Q1</accession>
<keyword evidence="3" id="KW-1185">Reference proteome</keyword>
<proteinExistence type="predicted"/>
<dbReference type="HOGENOM" id="CLU_546262_0_0_1"/>
<dbReference type="GeneID" id="14538518"/>
<feature type="compositionally biased region" description="Low complexity" evidence="1">
    <location>
        <begin position="35"/>
        <end position="60"/>
    </location>
</feature>
<dbReference type="EMBL" id="HE681720">
    <property type="protein sequence ID" value="CCG21940.1"/>
    <property type="molecule type" value="Genomic_DNA"/>
</dbReference>
<feature type="region of interest" description="Disordered" evidence="1">
    <location>
        <begin position="448"/>
        <end position="499"/>
    </location>
</feature>
<feature type="region of interest" description="Disordered" evidence="1">
    <location>
        <begin position="18"/>
        <end position="100"/>
    </location>
</feature>